<keyword evidence="7 10" id="KW-0546">Nucleotide metabolism</keyword>
<dbReference type="Gene3D" id="3.90.950.10">
    <property type="match status" value="1"/>
</dbReference>
<comment type="subunit">
    <text evidence="2 10">Homodimer.</text>
</comment>
<dbReference type="SUPFAM" id="SSF52972">
    <property type="entry name" value="ITPase-like"/>
    <property type="match status" value="1"/>
</dbReference>
<dbReference type="GO" id="GO:0017111">
    <property type="term" value="F:ribonucleoside triphosphate phosphatase activity"/>
    <property type="evidence" value="ECO:0007669"/>
    <property type="project" value="InterPro"/>
</dbReference>
<feature type="active site" description="Proton acceptor" evidence="10">
    <location>
        <position position="71"/>
    </location>
</feature>
<name>A0A1M7NUJ0_9BACI</name>
<dbReference type="GO" id="GO:0036220">
    <property type="term" value="F:ITP diphosphatase activity"/>
    <property type="evidence" value="ECO:0007669"/>
    <property type="project" value="UniProtKB-UniRule"/>
</dbReference>
<proteinExistence type="inferred from homology"/>
<evidence type="ECO:0000313" key="13">
    <source>
        <dbReference type="Proteomes" id="UP000184184"/>
    </source>
</evidence>
<sequence>MKELIIATKNKGKMKDFIGLFEPFGIKVYSLSDLSEPVEDIEETGTTFQENAAIKAEAVCRMFNIPVIADDSGIEIDALNGAPGVYSARYAGEAKDDLANLEKVLDELKGVPEEQRTGRFVCVLAIAQPGQKTIFKRGECEGTIGDQAIGEHGFGYDPIFYPAGSSRTMAELTLEEKNQISHRKNALDKIENWVKQL</sequence>
<keyword evidence="5 10" id="KW-0378">Hydrolase</keyword>
<protein>
    <recommendedName>
        <fullName evidence="10">dITP/XTP pyrophosphatase</fullName>
        <ecNumber evidence="10">3.6.1.66</ecNumber>
    </recommendedName>
    <alternativeName>
        <fullName evidence="10">Non-canonical purine NTP pyrophosphatase</fullName>
    </alternativeName>
    <alternativeName>
        <fullName evidence="10">Non-standard purine NTP pyrophosphatase</fullName>
    </alternativeName>
    <alternativeName>
        <fullName evidence="10">Nucleoside-triphosphate diphosphatase</fullName>
    </alternativeName>
    <alternativeName>
        <fullName evidence="10">Nucleoside-triphosphate pyrophosphatase</fullName>
        <shortName evidence="10">NTPase</shortName>
    </alternativeName>
</protein>
<dbReference type="GO" id="GO:0035870">
    <property type="term" value="F:dITP diphosphatase activity"/>
    <property type="evidence" value="ECO:0007669"/>
    <property type="project" value="UniProtKB-UniRule"/>
</dbReference>
<feature type="binding site" evidence="10">
    <location>
        <begin position="182"/>
        <end position="183"/>
    </location>
    <ligand>
        <name>substrate</name>
    </ligand>
</feature>
<evidence type="ECO:0000256" key="4">
    <source>
        <dbReference type="ARBA" id="ARBA00022741"/>
    </source>
</evidence>
<dbReference type="OrthoDB" id="9807456at2"/>
<evidence type="ECO:0000256" key="1">
    <source>
        <dbReference type="ARBA" id="ARBA00008023"/>
    </source>
</evidence>
<evidence type="ECO:0000256" key="6">
    <source>
        <dbReference type="ARBA" id="ARBA00022842"/>
    </source>
</evidence>
<evidence type="ECO:0000256" key="8">
    <source>
        <dbReference type="ARBA" id="ARBA00051875"/>
    </source>
</evidence>
<reference evidence="12 13" key="1">
    <citation type="submission" date="2016-11" db="EMBL/GenBank/DDBJ databases">
        <authorList>
            <person name="Jaros S."/>
            <person name="Januszkiewicz K."/>
            <person name="Wedrychowicz H."/>
        </authorList>
    </citation>
    <scope>NUCLEOTIDE SEQUENCE [LARGE SCALE GENOMIC DNA]</scope>
    <source>
        <strain evidence="12 13">CGMCC 1.10681</strain>
    </source>
</reference>
<comment type="catalytic activity">
    <reaction evidence="10">
        <text>ITP + H2O = IMP + diphosphate + H(+)</text>
        <dbReference type="Rhea" id="RHEA:29399"/>
        <dbReference type="ChEBI" id="CHEBI:15377"/>
        <dbReference type="ChEBI" id="CHEBI:15378"/>
        <dbReference type="ChEBI" id="CHEBI:33019"/>
        <dbReference type="ChEBI" id="CHEBI:58053"/>
        <dbReference type="ChEBI" id="CHEBI:61402"/>
        <dbReference type="EC" id="3.6.1.66"/>
    </reaction>
</comment>
<dbReference type="GO" id="GO:0000166">
    <property type="term" value="F:nucleotide binding"/>
    <property type="evidence" value="ECO:0007669"/>
    <property type="project" value="UniProtKB-KW"/>
</dbReference>
<dbReference type="Proteomes" id="UP000184184">
    <property type="component" value="Unassembled WGS sequence"/>
</dbReference>
<dbReference type="GO" id="GO:0009117">
    <property type="term" value="P:nucleotide metabolic process"/>
    <property type="evidence" value="ECO:0007669"/>
    <property type="project" value="UniProtKB-KW"/>
</dbReference>
<dbReference type="GO" id="GO:0009146">
    <property type="term" value="P:purine nucleoside triphosphate catabolic process"/>
    <property type="evidence" value="ECO:0007669"/>
    <property type="project" value="UniProtKB-UniRule"/>
</dbReference>
<feature type="binding site" evidence="10">
    <location>
        <begin position="154"/>
        <end position="157"/>
    </location>
    <ligand>
        <name>substrate</name>
    </ligand>
</feature>
<dbReference type="STRING" id="1027249.SAMN05216179_1766"/>
<accession>A0A1M7NUJ0</accession>
<organism evidence="12 13">
    <name type="scientific">Gracilibacillus kekensis</name>
    <dbReference type="NCBI Taxonomy" id="1027249"/>
    <lineage>
        <taxon>Bacteria</taxon>
        <taxon>Bacillati</taxon>
        <taxon>Bacillota</taxon>
        <taxon>Bacilli</taxon>
        <taxon>Bacillales</taxon>
        <taxon>Bacillaceae</taxon>
        <taxon>Gracilibacillus</taxon>
    </lineage>
</organism>
<dbReference type="EC" id="3.6.1.66" evidence="10"/>
<keyword evidence="13" id="KW-1185">Reference proteome</keyword>
<dbReference type="InterPro" id="IPR029001">
    <property type="entry name" value="ITPase-like_fam"/>
</dbReference>
<comment type="catalytic activity">
    <reaction evidence="9 10">
        <text>XTP + H2O = XMP + diphosphate + H(+)</text>
        <dbReference type="Rhea" id="RHEA:28610"/>
        <dbReference type="ChEBI" id="CHEBI:15377"/>
        <dbReference type="ChEBI" id="CHEBI:15378"/>
        <dbReference type="ChEBI" id="CHEBI:33019"/>
        <dbReference type="ChEBI" id="CHEBI:57464"/>
        <dbReference type="ChEBI" id="CHEBI:61314"/>
        <dbReference type="EC" id="3.6.1.66"/>
    </reaction>
</comment>
<dbReference type="InterPro" id="IPR002637">
    <property type="entry name" value="RdgB/HAM1"/>
</dbReference>
<comment type="similarity">
    <text evidence="1 10 11">Belongs to the HAM1 NTPase family.</text>
</comment>
<dbReference type="NCBIfam" id="TIGR00042">
    <property type="entry name" value="RdgB/HAM1 family non-canonical purine NTP pyrophosphatase"/>
    <property type="match status" value="1"/>
</dbReference>
<keyword evidence="4 10" id="KW-0547">Nucleotide-binding</keyword>
<evidence type="ECO:0000256" key="9">
    <source>
        <dbReference type="ARBA" id="ARBA00052017"/>
    </source>
</evidence>
<evidence type="ECO:0000256" key="2">
    <source>
        <dbReference type="ARBA" id="ARBA00011738"/>
    </source>
</evidence>
<evidence type="ECO:0000256" key="7">
    <source>
        <dbReference type="ARBA" id="ARBA00023080"/>
    </source>
</evidence>
<feature type="binding site" evidence="10">
    <location>
        <position position="71"/>
    </location>
    <ligand>
        <name>Mg(2+)</name>
        <dbReference type="ChEBI" id="CHEBI:18420"/>
    </ligand>
</feature>
<dbReference type="RefSeq" id="WP_073201489.1">
    <property type="nucleotide sequence ID" value="NZ_FRCZ01000003.1"/>
</dbReference>
<comment type="catalytic activity">
    <reaction evidence="8 10">
        <text>dITP + H2O = dIMP + diphosphate + H(+)</text>
        <dbReference type="Rhea" id="RHEA:28342"/>
        <dbReference type="ChEBI" id="CHEBI:15377"/>
        <dbReference type="ChEBI" id="CHEBI:15378"/>
        <dbReference type="ChEBI" id="CHEBI:33019"/>
        <dbReference type="ChEBI" id="CHEBI:61194"/>
        <dbReference type="ChEBI" id="CHEBI:61382"/>
        <dbReference type="EC" id="3.6.1.66"/>
    </reaction>
</comment>
<dbReference type="FunFam" id="3.90.950.10:FF:000001">
    <property type="entry name" value="dITP/XTP pyrophosphatase"/>
    <property type="match status" value="1"/>
</dbReference>
<dbReference type="Pfam" id="PF01725">
    <property type="entry name" value="Ham1p_like"/>
    <property type="match status" value="1"/>
</dbReference>
<dbReference type="EMBL" id="FRCZ01000003">
    <property type="protein sequence ID" value="SHN07623.1"/>
    <property type="molecule type" value="Genomic_DNA"/>
</dbReference>
<evidence type="ECO:0000256" key="5">
    <source>
        <dbReference type="ARBA" id="ARBA00022801"/>
    </source>
</evidence>
<dbReference type="PANTHER" id="PTHR11067">
    <property type="entry name" value="INOSINE TRIPHOSPHATE PYROPHOSPHATASE/HAM1 PROTEIN"/>
    <property type="match status" value="1"/>
</dbReference>
<dbReference type="CDD" id="cd00515">
    <property type="entry name" value="HAM1"/>
    <property type="match status" value="1"/>
</dbReference>
<dbReference type="NCBIfam" id="NF011397">
    <property type="entry name" value="PRK14822.1"/>
    <property type="match status" value="1"/>
</dbReference>
<feature type="binding site" evidence="10">
    <location>
        <position position="42"/>
    </location>
    <ligand>
        <name>Mg(2+)</name>
        <dbReference type="ChEBI" id="CHEBI:18420"/>
    </ligand>
</feature>
<comment type="cofactor">
    <cofactor evidence="10">
        <name>Mg(2+)</name>
        <dbReference type="ChEBI" id="CHEBI:18420"/>
    </cofactor>
    <text evidence="10">Binds 1 Mg(2+) ion per subunit.</text>
</comment>
<evidence type="ECO:0000313" key="12">
    <source>
        <dbReference type="EMBL" id="SHN07623.1"/>
    </source>
</evidence>
<dbReference type="GO" id="GO:0036222">
    <property type="term" value="F:XTP diphosphatase activity"/>
    <property type="evidence" value="ECO:0007669"/>
    <property type="project" value="UniProtKB-UniRule"/>
</dbReference>
<evidence type="ECO:0000256" key="10">
    <source>
        <dbReference type="HAMAP-Rule" id="MF_01405"/>
    </source>
</evidence>
<dbReference type="PANTHER" id="PTHR11067:SF9">
    <property type="entry name" value="INOSINE TRIPHOSPHATE PYROPHOSPHATASE"/>
    <property type="match status" value="1"/>
</dbReference>
<evidence type="ECO:0000256" key="3">
    <source>
        <dbReference type="ARBA" id="ARBA00022723"/>
    </source>
</evidence>
<dbReference type="GO" id="GO:0046872">
    <property type="term" value="F:metal ion binding"/>
    <property type="evidence" value="ECO:0007669"/>
    <property type="project" value="UniProtKB-KW"/>
</dbReference>
<dbReference type="GO" id="GO:0005829">
    <property type="term" value="C:cytosol"/>
    <property type="evidence" value="ECO:0007669"/>
    <property type="project" value="TreeGrafter"/>
</dbReference>
<keyword evidence="6 10" id="KW-0460">Magnesium</keyword>
<gene>
    <name evidence="12" type="ORF">SAMN05216179_1766</name>
</gene>
<feature type="binding site" evidence="10">
    <location>
        <begin position="8"/>
        <end position="13"/>
    </location>
    <ligand>
        <name>substrate</name>
    </ligand>
</feature>
<feature type="binding site" evidence="10">
    <location>
        <position position="177"/>
    </location>
    <ligand>
        <name>substrate</name>
    </ligand>
</feature>
<feature type="binding site" evidence="10">
    <location>
        <position position="72"/>
    </location>
    <ligand>
        <name>substrate</name>
    </ligand>
</feature>
<keyword evidence="3 10" id="KW-0479">Metal-binding</keyword>
<comment type="function">
    <text evidence="10">Pyrophosphatase that catalyzes the hydrolysis of nucleoside triphosphates to their monophosphate derivatives, with a high preference for the non-canonical purine nucleotides XTP (xanthosine triphosphate), dITP (deoxyinosine triphosphate) and ITP. Seems to function as a house-cleaning enzyme that removes non-canonical purine nucleotides from the nucleotide pool, thus preventing their incorporation into DNA/RNA and avoiding chromosomal lesions.</text>
</comment>
<dbReference type="HAMAP" id="MF_01405">
    <property type="entry name" value="Non_canon_purine_NTPase"/>
    <property type="match status" value="1"/>
</dbReference>
<dbReference type="InterPro" id="IPR020922">
    <property type="entry name" value="dITP/XTP_pyrophosphatase"/>
</dbReference>
<dbReference type="AlphaFoldDB" id="A0A1M7NUJ0"/>
<evidence type="ECO:0000256" key="11">
    <source>
        <dbReference type="RuleBase" id="RU003781"/>
    </source>
</evidence>